<comment type="subcellular location">
    <subcellularLocation>
        <location evidence="6">Cell inner membrane</location>
        <topology evidence="6">Multi-pass membrane protein</topology>
    </subcellularLocation>
    <subcellularLocation>
        <location evidence="1">Membrane</location>
        <topology evidence="1">Multi-pass membrane protein</topology>
    </subcellularLocation>
</comment>
<accession>A0A3A1Y7U1</accession>
<feature type="transmembrane region" description="Helical" evidence="6">
    <location>
        <begin position="136"/>
        <end position="159"/>
    </location>
</feature>
<feature type="transmembrane region" description="Helical" evidence="6">
    <location>
        <begin position="91"/>
        <end position="115"/>
    </location>
</feature>
<evidence type="ECO:0000256" key="1">
    <source>
        <dbReference type="ARBA" id="ARBA00004141"/>
    </source>
</evidence>
<name>A0A3A1Y7U1_9GAMM</name>
<dbReference type="InterPro" id="IPR052522">
    <property type="entry name" value="ABC-2_transport_permease"/>
</dbReference>
<evidence type="ECO:0000259" key="7">
    <source>
        <dbReference type="PROSITE" id="PS51012"/>
    </source>
</evidence>
<dbReference type="Proteomes" id="UP000266258">
    <property type="component" value="Unassembled WGS sequence"/>
</dbReference>
<evidence type="ECO:0000256" key="2">
    <source>
        <dbReference type="ARBA" id="ARBA00007783"/>
    </source>
</evidence>
<sequence>MNLFSHFGAKDLKKLEILQKKNYLQMMQKRSKHGIVAHSLISILIQEVTRNLAEWIENIFNPIVNSFLYIIVFGVLLGSIIGQTAGVNYGIYILSGFIIMNIINTSYDEGSYFIMLHKYSKTLTDFQVAPIRVHTIILGVYFASLIRVGFISLAIYLLGSCLVGFAPISHIWIVLGIALITIAMFTFLGLINGVLSHSWEQLNFALTFIITPLIYVSGIFYDISQIPSALKYISHINPLTYIVDSFRYGMINVQTLNVPLYLYFALLCVVMVALYALTCYVFKRKLNIK</sequence>
<feature type="transmembrane region" description="Helical" evidence="6">
    <location>
        <begin position="67"/>
        <end position="85"/>
    </location>
</feature>
<dbReference type="PANTHER" id="PTHR43332:SF2">
    <property type="entry name" value="INNER MEMBRANE TRANSPORT PERMEASE YADH"/>
    <property type="match status" value="1"/>
</dbReference>
<dbReference type="InterPro" id="IPR000412">
    <property type="entry name" value="ABC_2_transport"/>
</dbReference>
<dbReference type="OrthoDB" id="9804001at2"/>
<feature type="transmembrane region" description="Helical" evidence="6">
    <location>
        <begin position="260"/>
        <end position="282"/>
    </location>
</feature>
<dbReference type="InterPro" id="IPR047817">
    <property type="entry name" value="ABC2_TM_bact-type"/>
</dbReference>
<dbReference type="PANTHER" id="PTHR43332">
    <property type="entry name" value="INNER MEMBRANE TRANSPORT PERMEASE YADH-RELATED"/>
    <property type="match status" value="1"/>
</dbReference>
<keyword evidence="5 6" id="KW-0472">Membrane</keyword>
<keyword evidence="6" id="KW-1003">Cell membrane</keyword>
<dbReference type="PRINTS" id="PR00164">
    <property type="entry name" value="ABC2TRNSPORT"/>
</dbReference>
<dbReference type="PROSITE" id="PS51012">
    <property type="entry name" value="ABC_TM2"/>
    <property type="match status" value="1"/>
</dbReference>
<dbReference type="AlphaFoldDB" id="A0A3A1Y7U1"/>
<dbReference type="InterPro" id="IPR013525">
    <property type="entry name" value="ABC2_TM"/>
</dbReference>
<dbReference type="GO" id="GO:0043190">
    <property type="term" value="C:ATP-binding cassette (ABC) transporter complex"/>
    <property type="evidence" value="ECO:0007669"/>
    <property type="project" value="InterPro"/>
</dbReference>
<organism evidence="8 9">
    <name type="scientific">Psittacicella melopsittaci</name>
    <dbReference type="NCBI Taxonomy" id="2028576"/>
    <lineage>
        <taxon>Bacteria</taxon>
        <taxon>Pseudomonadati</taxon>
        <taxon>Pseudomonadota</taxon>
        <taxon>Gammaproteobacteria</taxon>
        <taxon>Pasteurellales</taxon>
        <taxon>Psittacicellaceae</taxon>
        <taxon>Psittacicella</taxon>
    </lineage>
</organism>
<keyword evidence="3 6" id="KW-0812">Transmembrane</keyword>
<reference evidence="8 9" key="1">
    <citation type="submission" date="2017-08" db="EMBL/GenBank/DDBJ databases">
        <title>Reclassification of Bisgaard taxon 37 and 44.</title>
        <authorList>
            <person name="Christensen H."/>
        </authorList>
    </citation>
    <scope>NUCLEOTIDE SEQUENCE [LARGE SCALE GENOMIC DNA]</scope>
    <source>
        <strain evidence="8 9">B96_4</strain>
    </source>
</reference>
<dbReference type="EMBL" id="NRJH01000045">
    <property type="protein sequence ID" value="RIY32197.1"/>
    <property type="molecule type" value="Genomic_DNA"/>
</dbReference>
<evidence type="ECO:0000256" key="5">
    <source>
        <dbReference type="ARBA" id="ARBA00023136"/>
    </source>
</evidence>
<feature type="transmembrane region" description="Helical" evidence="6">
    <location>
        <begin position="171"/>
        <end position="195"/>
    </location>
</feature>
<dbReference type="PIRSF" id="PIRSF006648">
    <property type="entry name" value="DrrB"/>
    <property type="match status" value="1"/>
</dbReference>
<feature type="domain" description="ABC transmembrane type-2" evidence="7">
    <location>
        <begin position="53"/>
        <end position="285"/>
    </location>
</feature>
<gene>
    <name evidence="8" type="ORF">CJP74_05370</name>
</gene>
<dbReference type="GO" id="GO:0140359">
    <property type="term" value="F:ABC-type transporter activity"/>
    <property type="evidence" value="ECO:0007669"/>
    <property type="project" value="InterPro"/>
</dbReference>
<evidence type="ECO:0000256" key="6">
    <source>
        <dbReference type="RuleBase" id="RU361157"/>
    </source>
</evidence>
<feature type="transmembrane region" description="Helical" evidence="6">
    <location>
        <begin position="202"/>
        <end position="221"/>
    </location>
</feature>
<keyword evidence="6" id="KW-0813">Transport</keyword>
<evidence type="ECO:0000313" key="9">
    <source>
        <dbReference type="Proteomes" id="UP000266258"/>
    </source>
</evidence>
<keyword evidence="9" id="KW-1185">Reference proteome</keyword>
<dbReference type="Pfam" id="PF01061">
    <property type="entry name" value="ABC2_membrane"/>
    <property type="match status" value="1"/>
</dbReference>
<comment type="caution">
    <text evidence="8">The sequence shown here is derived from an EMBL/GenBank/DDBJ whole genome shotgun (WGS) entry which is preliminary data.</text>
</comment>
<comment type="similarity">
    <text evidence="2 6">Belongs to the ABC-2 integral membrane protein family.</text>
</comment>
<keyword evidence="4 6" id="KW-1133">Transmembrane helix</keyword>
<protein>
    <recommendedName>
        <fullName evidence="6">Transport permease protein</fullName>
    </recommendedName>
</protein>
<evidence type="ECO:0000256" key="4">
    <source>
        <dbReference type="ARBA" id="ARBA00022989"/>
    </source>
</evidence>
<evidence type="ECO:0000256" key="3">
    <source>
        <dbReference type="ARBA" id="ARBA00022692"/>
    </source>
</evidence>
<proteinExistence type="inferred from homology"/>
<evidence type="ECO:0000313" key="8">
    <source>
        <dbReference type="EMBL" id="RIY32197.1"/>
    </source>
</evidence>